<proteinExistence type="predicted"/>
<gene>
    <name evidence="2" type="ORF">RFI_28510</name>
</gene>
<dbReference type="GO" id="GO:0032040">
    <property type="term" value="C:small-subunit processome"/>
    <property type="evidence" value="ECO:0007669"/>
    <property type="project" value="InterPro"/>
</dbReference>
<dbReference type="OrthoDB" id="441771at2759"/>
<evidence type="ECO:0000313" key="2">
    <source>
        <dbReference type="EMBL" id="ETO08880.1"/>
    </source>
</evidence>
<feature type="compositionally biased region" description="Basic and acidic residues" evidence="1">
    <location>
        <begin position="20"/>
        <end position="33"/>
    </location>
</feature>
<dbReference type="Pfam" id="PF04147">
    <property type="entry name" value="Nop14"/>
    <property type="match status" value="1"/>
</dbReference>
<organism evidence="2 3">
    <name type="scientific">Reticulomyxa filosa</name>
    <dbReference type="NCBI Taxonomy" id="46433"/>
    <lineage>
        <taxon>Eukaryota</taxon>
        <taxon>Sar</taxon>
        <taxon>Rhizaria</taxon>
        <taxon>Retaria</taxon>
        <taxon>Foraminifera</taxon>
        <taxon>Monothalamids</taxon>
        <taxon>Reticulomyxidae</taxon>
        <taxon>Reticulomyxa</taxon>
    </lineage>
</organism>
<dbReference type="InterPro" id="IPR007276">
    <property type="entry name" value="Nop14"/>
</dbReference>
<comment type="caution">
    <text evidence="2">The sequence shown here is derived from an EMBL/GenBank/DDBJ whole genome shotgun (WGS) entry which is preliminary data.</text>
</comment>
<name>X6M7A4_RETFI</name>
<protein>
    <submittedName>
        <fullName evidence="2">Uncharacterized protein</fullName>
    </submittedName>
</protein>
<dbReference type="AlphaFoldDB" id="X6M7A4"/>
<keyword evidence="3" id="KW-1185">Reference proteome</keyword>
<accession>X6M7A4</accession>
<reference evidence="2 3" key="1">
    <citation type="journal article" date="2013" name="Curr. Biol.">
        <title>The Genome of the Foraminiferan Reticulomyxa filosa.</title>
        <authorList>
            <person name="Glockner G."/>
            <person name="Hulsmann N."/>
            <person name="Schleicher M."/>
            <person name="Noegel A.A."/>
            <person name="Eichinger L."/>
            <person name="Gallinger C."/>
            <person name="Pawlowski J."/>
            <person name="Sierra R."/>
            <person name="Euteneuer U."/>
            <person name="Pillet L."/>
            <person name="Moustafa A."/>
            <person name="Platzer M."/>
            <person name="Groth M."/>
            <person name="Szafranski K."/>
            <person name="Schliwa M."/>
        </authorList>
    </citation>
    <scope>NUCLEOTIDE SEQUENCE [LARGE SCALE GENOMIC DNA]</scope>
</reference>
<dbReference type="EMBL" id="ASPP01024601">
    <property type="protein sequence ID" value="ETO08880.1"/>
    <property type="molecule type" value="Genomic_DNA"/>
</dbReference>
<evidence type="ECO:0000256" key="1">
    <source>
        <dbReference type="SAM" id="MobiDB-lite"/>
    </source>
</evidence>
<sequence>MTELLNWYPIYWIKHNHAEANQEKKTRSPEKKIANNPFSTIPGKNFRNLVIGQRLKGTVKKPGQTQLRNIERRKQSLLREFDAIENNQFNEFVDKRYEAPIEEKLERLNTTSAEGTSKSPYAIAHEKKKIETLLNRIHTQRLQNTKKKQQRFNLDDENDNFPTQNNEQLTHLGKSIDSVITKELNGTTQDDNATEFVSLNNKQMMEMIKNGKTLEDILKEAHLPQKHENKTRYQITQVNVLRSRYHKLMKQLKMHTVAHVTEQTDAQFAEVKDLLSSLQSKKKLHSTNSENDSLYFGITEEELRNDVRHRADR</sequence>
<dbReference type="Proteomes" id="UP000023152">
    <property type="component" value="Unassembled WGS sequence"/>
</dbReference>
<evidence type="ECO:0000313" key="3">
    <source>
        <dbReference type="Proteomes" id="UP000023152"/>
    </source>
</evidence>
<feature type="region of interest" description="Disordered" evidence="1">
    <location>
        <begin position="20"/>
        <end position="39"/>
    </location>
</feature>